<dbReference type="Proteomes" id="UP000324222">
    <property type="component" value="Unassembled WGS sequence"/>
</dbReference>
<reference evidence="2" key="1">
    <citation type="submission" date="2019-05" db="EMBL/GenBank/DDBJ databases">
        <title>Another draft genome of Portunus trituberculatus and its Hox gene families provides insights of decapod evolution.</title>
        <authorList>
            <person name="Jeong J.-H."/>
            <person name="Song I."/>
            <person name="Kim S."/>
            <person name="Choi T."/>
            <person name="Kim D."/>
            <person name="Ryu S."/>
            <person name="Kim W."/>
        </authorList>
    </citation>
    <scope>NUCLEOTIDE SEQUENCE [LARGE SCALE GENOMIC DNA]</scope>
    <source>
        <tissue evidence="2">Muscle</tissue>
    </source>
</reference>
<feature type="region of interest" description="Disordered" evidence="1">
    <location>
        <begin position="1"/>
        <end position="40"/>
    </location>
</feature>
<proteinExistence type="predicted"/>
<evidence type="ECO:0000313" key="3">
    <source>
        <dbReference type="Proteomes" id="UP000324222"/>
    </source>
</evidence>
<dbReference type="AlphaFoldDB" id="A0A5B7DKF6"/>
<accession>A0A5B7DKF6</accession>
<gene>
    <name evidence="2" type="ORF">E2C01_014921</name>
</gene>
<keyword evidence="3" id="KW-1185">Reference proteome</keyword>
<comment type="caution">
    <text evidence="2">The sequence shown here is derived from an EMBL/GenBank/DDBJ whole genome shotgun (WGS) entry which is preliminary data.</text>
</comment>
<evidence type="ECO:0000313" key="2">
    <source>
        <dbReference type="EMBL" id="MPC21918.1"/>
    </source>
</evidence>
<dbReference type="EMBL" id="VSRR010001031">
    <property type="protein sequence ID" value="MPC21918.1"/>
    <property type="molecule type" value="Genomic_DNA"/>
</dbReference>
<name>A0A5B7DKF6_PORTR</name>
<evidence type="ECO:0000256" key="1">
    <source>
        <dbReference type="SAM" id="MobiDB-lite"/>
    </source>
</evidence>
<sequence length="85" mass="8673">MPSVEAAAIPRSAHSLPLPARHSSLPASSSHAGRPPHATKEASQPALFILGLLLKRIVLPSRAWIGGRRGGGRVLPLTTSAAGAA</sequence>
<protein>
    <submittedName>
        <fullName evidence="2">Uncharacterized protein</fullName>
    </submittedName>
</protein>
<organism evidence="2 3">
    <name type="scientific">Portunus trituberculatus</name>
    <name type="common">Swimming crab</name>
    <name type="synonym">Neptunus trituberculatus</name>
    <dbReference type="NCBI Taxonomy" id="210409"/>
    <lineage>
        <taxon>Eukaryota</taxon>
        <taxon>Metazoa</taxon>
        <taxon>Ecdysozoa</taxon>
        <taxon>Arthropoda</taxon>
        <taxon>Crustacea</taxon>
        <taxon>Multicrustacea</taxon>
        <taxon>Malacostraca</taxon>
        <taxon>Eumalacostraca</taxon>
        <taxon>Eucarida</taxon>
        <taxon>Decapoda</taxon>
        <taxon>Pleocyemata</taxon>
        <taxon>Brachyura</taxon>
        <taxon>Eubrachyura</taxon>
        <taxon>Portunoidea</taxon>
        <taxon>Portunidae</taxon>
        <taxon>Portuninae</taxon>
        <taxon>Portunus</taxon>
    </lineage>
</organism>